<dbReference type="Pfam" id="PF12625">
    <property type="entry name" value="Arabinose_bd"/>
    <property type="match status" value="1"/>
</dbReference>
<dbReference type="EMBL" id="QRGP01000002">
    <property type="protein sequence ID" value="RDV02909.1"/>
    <property type="molecule type" value="Genomic_DNA"/>
</dbReference>
<dbReference type="PANTHER" id="PTHR47894:SF1">
    <property type="entry name" value="HTH-TYPE TRANSCRIPTIONAL REGULATOR VQSM"/>
    <property type="match status" value="1"/>
</dbReference>
<keyword evidence="6" id="KW-1185">Reference proteome</keyword>
<comment type="caution">
    <text evidence="5">The sequence shown here is derived from an EMBL/GenBank/DDBJ whole genome shotgun (WGS) entry which is preliminary data.</text>
</comment>
<dbReference type="Pfam" id="PF12833">
    <property type="entry name" value="HTH_18"/>
    <property type="match status" value="1"/>
</dbReference>
<reference evidence="6" key="1">
    <citation type="submission" date="2018-08" db="EMBL/GenBank/DDBJ databases">
        <authorList>
            <person name="Kim S.-J."/>
            <person name="Jung G.-Y."/>
        </authorList>
    </citation>
    <scope>NUCLEOTIDE SEQUENCE [LARGE SCALE GENOMIC DNA]</scope>
    <source>
        <strain evidence="6">GY_G</strain>
    </source>
</reference>
<organism evidence="5 6">
    <name type="scientific">Sphingorhabdus pulchriflava</name>
    <dbReference type="NCBI Taxonomy" id="2292257"/>
    <lineage>
        <taxon>Bacteria</taxon>
        <taxon>Pseudomonadati</taxon>
        <taxon>Pseudomonadota</taxon>
        <taxon>Alphaproteobacteria</taxon>
        <taxon>Sphingomonadales</taxon>
        <taxon>Sphingomonadaceae</taxon>
        <taxon>Sphingorhabdus</taxon>
    </lineage>
</organism>
<keyword evidence="2" id="KW-0238">DNA-binding</keyword>
<dbReference type="AlphaFoldDB" id="A0A371B5P9"/>
<sequence>MGTSDRFDWIEQLVGSGTPIPPDTASSNLIGRIVSAAVSRGANRPALLEAVGTSEAILRNQLSRVSGQVLIRLFSALEHHLSDPAIALRIGKEAKPNCFSDIGFATRLLPTLSAVLAANVRMQMLRQTLYRVDLVEDGPALKLVWDIGSYDAHEMGALVEFSFGTYVRLAREIWGDQLVVESIAFQHAARFDGQHYSDLLGANVAFGGSRNAVTFSAEQANKPSPCANALLLNAATACHSAPVEWLRSGQRHSAFTYFYLWTELNKSPATLDRAARSFGMTERTLRRHLVEEGHPFRALLDDLRKSMCELYRLENKRSLGEVAELLGYGELSAFSRAYRRWFGEPPSRAWSHPS</sequence>
<dbReference type="GO" id="GO:0005829">
    <property type="term" value="C:cytosol"/>
    <property type="evidence" value="ECO:0007669"/>
    <property type="project" value="TreeGrafter"/>
</dbReference>
<evidence type="ECO:0000259" key="4">
    <source>
        <dbReference type="PROSITE" id="PS01124"/>
    </source>
</evidence>
<feature type="domain" description="HTH araC/xylS-type" evidence="4">
    <location>
        <begin position="254"/>
        <end position="352"/>
    </location>
</feature>
<name>A0A371B5P9_9SPHN</name>
<accession>A0A371B5P9</accession>
<dbReference type="Gene3D" id="1.10.10.60">
    <property type="entry name" value="Homeodomain-like"/>
    <property type="match status" value="1"/>
</dbReference>
<dbReference type="InterPro" id="IPR009057">
    <property type="entry name" value="Homeodomain-like_sf"/>
</dbReference>
<dbReference type="GO" id="GO:0000976">
    <property type="term" value="F:transcription cis-regulatory region binding"/>
    <property type="evidence" value="ECO:0007669"/>
    <property type="project" value="TreeGrafter"/>
</dbReference>
<evidence type="ECO:0000313" key="6">
    <source>
        <dbReference type="Proteomes" id="UP000263833"/>
    </source>
</evidence>
<evidence type="ECO:0000313" key="5">
    <source>
        <dbReference type="EMBL" id="RDV02909.1"/>
    </source>
</evidence>
<proteinExistence type="predicted"/>
<evidence type="ECO:0000256" key="1">
    <source>
        <dbReference type="ARBA" id="ARBA00023015"/>
    </source>
</evidence>
<dbReference type="RefSeq" id="WP_115550013.1">
    <property type="nucleotide sequence ID" value="NZ_QRGP01000002.1"/>
</dbReference>
<evidence type="ECO:0000256" key="3">
    <source>
        <dbReference type="ARBA" id="ARBA00023163"/>
    </source>
</evidence>
<dbReference type="SMART" id="SM00342">
    <property type="entry name" value="HTH_ARAC"/>
    <property type="match status" value="1"/>
</dbReference>
<dbReference type="GO" id="GO:0003700">
    <property type="term" value="F:DNA-binding transcription factor activity"/>
    <property type="evidence" value="ECO:0007669"/>
    <property type="project" value="InterPro"/>
</dbReference>
<keyword evidence="3" id="KW-0804">Transcription</keyword>
<keyword evidence="1" id="KW-0805">Transcription regulation</keyword>
<gene>
    <name evidence="5" type="ORF">DXH95_13410</name>
</gene>
<dbReference type="InterPro" id="IPR032687">
    <property type="entry name" value="AraC-type_N"/>
</dbReference>
<evidence type="ECO:0000256" key="2">
    <source>
        <dbReference type="ARBA" id="ARBA00023125"/>
    </source>
</evidence>
<dbReference type="PROSITE" id="PS01124">
    <property type="entry name" value="HTH_ARAC_FAMILY_2"/>
    <property type="match status" value="1"/>
</dbReference>
<protein>
    <submittedName>
        <fullName evidence="5">AraC family transcriptional regulator</fullName>
    </submittedName>
</protein>
<dbReference type="InterPro" id="IPR018060">
    <property type="entry name" value="HTH_AraC"/>
</dbReference>
<dbReference type="SUPFAM" id="SSF46689">
    <property type="entry name" value="Homeodomain-like"/>
    <property type="match status" value="1"/>
</dbReference>
<dbReference type="OrthoDB" id="9805730at2"/>
<dbReference type="Proteomes" id="UP000263833">
    <property type="component" value="Unassembled WGS sequence"/>
</dbReference>
<dbReference type="PANTHER" id="PTHR47894">
    <property type="entry name" value="HTH-TYPE TRANSCRIPTIONAL REGULATOR GADX"/>
    <property type="match status" value="1"/>
</dbReference>